<name>A0ABV6S1E8_9SPHN</name>
<dbReference type="InterPro" id="IPR052931">
    <property type="entry name" value="Prophage_regulatory_activator"/>
</dbReference>
<dbReference type="EMBL" id="JBHLTM010000003">
    <property type="protein sequence ID" value="MFC0683057.1"/>
    <property type="molecule type" value="Genomic_DNA"/>
</dbReference>
<comment type="caution">
    <text evidence="2">The sequence shown here is derived from an EMBL/GenBank/DDBJ whole genome shotgun (WGS) entry which is preliminary data.</text>
</comment>
<dbReference type="Gene3D" id="1.10.238.160">
    <property type="match status" value="1"/>
</dbReference>
<gene>
    <name evidence="2" type="ORF">ACFFF8_00450</name>
</gene>
<dbReference type="InterPro" id="IPR010260">
    <property type="entry name" value="AlpA"/>
</dbReference>
<dbReference type="Pfam" id="PF05930">
    <property type="entry name" value="Phage_AlpA"/>
    <property type="match status" value="1"/>
</dbReference>
<protein>
    <submittedName>
        <fullName evidence="2">Helix-turn-helix transcriptional regulator</fullName>
    </submittedName>
</protein>
<keyword evidence="3" id="KW-1185">Reference proteome</keyword>
<sequence>MAETTQPAPRAGGIGPLLRRPEVERETGLSRSAIYRYMQEDTFPKPLRIGRRSVAWPLSDIEKWKSTRSIRS</sequence>
<reference evidence="2 3" key="1">
    <citation type="submission" date="2024-09" db="EMBL/GenBank/DDBJ databases">
        <authorList>
            <person name="Sun Q."/>
            <person name="Mori K."/>
        </authorList>
    </citation>
    <scope>NUCLEOTIDE SEQUENCE [LARGE SCALE GENOMIC DNA]</scope>
    <source>
        <strain evidence="2 3">CICC 11035S</strain>
    </source>
</reference>
<evidence type="ECO:0000256" key="1">
    <source>
        <dbReference type="SAM" id="MobiDB-lite"/>
    </source>
</evidence>
<dbReference type="RefSeq" id="WP_207079096.1">
    <property type="nucleotide sequence ID" value="NZ_JAPCWC010000008.1"/>
</dbReference>
<feature type="region of interest" description="Disordered" evidence="1">
    <location>
        <begin position="1"/>
        <end position="25"/>
    </location>
</feature>
<accession>A0ABV6S1E8</accession>
<evidence type="ECO:0000313" key="2">
    <source>
        <dbReference type="EMBL" id="MFC0683057.1"/>
    </source>
</evidence>
<organism evidence="2 3">
    <name type="scientific">Novosphingobium clariflavum</name>
    <dbReference type="NCBI Taxonomy" id="2029884"/>
    <lineage>
        <taxon>Bacteria</taxon>
        <taxon>Pseudomonadati</taxon>
        <taxon>Pseudomonadota</taxon>
        <taxon>Alphaproteobacteria</taxon>
        <taxon>Sphingomonadales</taxon>
        <taxon>Sphingomonadaceae</taxon>
        <taxon>Novosphingobium</taxon>
    </lineage>
</organism>
<dbReference type="Proteomes" id="UP001589858">
    <property type="component" value="Unassembled WGS sequence"/>
</dbReference>
<dbReference type="PANTHER" id="PTHR36154">
    <property type="entry name" value="DNA-BINDING TRANSCRIPTIONAL ACTIVATOR ALPA"/>
    <property type="match status" value="1"/>
</dbReference>
<dbReference type="PANTHER" id="PTHR36154:SF1">
    <property type="entry name" value="DNA-BINDING TRANSCRIPTIONAL ACTIVATOR ALPA"/>
    <property type="match status" value="1"/>
</dbReference>
<evidence type="ECO:0000313" key="3">
    <source>
        <dbReference type="Proteomes" id="UP001589858"/>
    </source>
</evidence>
<dbReference type="SUPFAM" id="SSF46955">
    <property type="entry name" value="Putative DNA-binding domain"/>
    <property type="match status" value="1"/>
</dbReference>
<dbReference type="InterPro" id="IPR009061">
    <property type="entry name" value="DNA-bd_dom_put_sf"/>
</dbReference>
<proteinExistence type="predicted"/>